<evidence type="ECO:0000256" key="3">
    <source>
        <dbReference type="ARBA" id="ARBA00022723"/>
    </source>
</evidence>
<dbReference type="GeneID" id="67210860"/>
<dbReference type="InterPro" id="IPR051400">
    <property type="entry name" value="HAD-like_hydrolase"/>
</dbReference>
<dbReference type="Pfam" id="PF00702">
    <property type="entry name" value="Hydrolase"/>
    <property type="match status" value="1"/>
</dbReference>
<evidence type="ECO:0000256" key="1">
    <source>
        <dbReference type="ARBA" id="ARBA00001946"/>
    </source>
</evidence>
<dbReference type="Gene3D" id="3.40.50.1000">
    <property type="entry name" value="HAD superfamily/HAD-like"/>
    <property type="match status" value="1"/>
</dbReference>
<keyword evidence="5" id="KW-0460">Magnesium</keyword>
<dbReference type="GO" id="GO:0016787">
    <property type="term" value="F:hydrolase activity"/>
    <property type="evidence" value="ECO:0007669"/>
    <property type="project" value="UniProtKB-KW"/>
</dbReference>
<dbReference type="SFLD" id="SFLDS00003">
    <property type="entry name" value="Haloacid_Dehalogenase"/>
    <property type="match status" value="1"/>
</dbReference>
<keyword evidence="7" id="KW-1185">Reference proteome</keyword>
<dbReference type="SUPFAM" id="SSF56784">
    <property type="entry name" value="HAD-like"/>
    <property type="match status" value="1"/>
</dbReference>
<dbReference type="GO" id="GO:0044281">
    <property type="term" value="P:small molecule metabolic process"/>
    <property type="evidence" value="ECO:0007669"/>
    <property type="project" value="UniProtKB-ARBA"/>
</dbReference>
<gene>
    <name evidence="6" type="ORF">ACFFOL_10065</name>
</gene>
<comment type="cofactor">
    <cofactor evidence="1">
        <name>Mg(2+)</name>
        <dbReference type="ChEBI" id="CHEBI:18420"/>
    </cofactor>
</comment>
<dbReference type="InterPro" id="IPR006439">
    <property type="entry name" value="HAD-SF_hydro_IA"/>
</dbReference>
<organism evidence="6 7">
    <name type="scientific">Halobaculum roseum</name>
    <dbReference type="NCBI Taxonomy" id="2175149"/>
    <lineage>
        <taxon>Archaea</taxon>
        <taxon>Methanobacteriati</taxon>
        <taxon>Methanobacteriota</taxon>
        <taxon>Stenosarchaea group</taxon>
        <taxon>Halobacteria</taxon>
        <taxon>Halobacteriales</taxon>
        <taxon>Haloferacaceae</taxon>
        <taxon>Halobaculum</taxon>
    </lineage>
</organism>
<comment type="caution">
    <text evidence="6">The sequence shown here is derived from an EMBL/GenBank/DDBJ whole genome shotgun (WGS) entry which is preliminary data.</text>
</comment>
<dbReference type="InterPro" id="IPR023214">
    <property type="entry name" value="HAD_sf"/>
</dbReference>
<proteinExistence type="inferred from homology"/>
<sequence>MTVDTAIWFDLDGTLLRFPEYGRVVARACGAVGVDAVGDFREVYDDAFFEHLDALDPEPYRRAAAAGLAAVGSDADPAAFVAALRDAEYDTMPAPPAVRETLAGLSGEEGVAVGVCTNGVSDWQRGKLRAAGLAEYVDATVVSDEAGAHKPDPAPFERAEAAIDATRRVMIGDGEDADVAGAREHGWEAVHVEGPADVPEAVDSVR</sequence>
<dbReference type="RefSeq" id="WP_222920843.1">
    <property type="nucleotide sequence ID" value="NZ_CP082286.1"/>
</dbReference>
<name>A0ABD5ML02_9EURY</name>
<dbReference type="EMBL" id="JBHMAJ010000007">
    <property type="protein sequence ID" value="MFB9824509.1"/>
    <property type="molecule type" value="Genomic_DNA"/>
</dbReference>
<dbReference type="SFLD" id="SFLDG01129">
    <property type="entry name" value="C1.5:_HAD__Beta-PGM__Phosphata"/>
    <property type="match status" value="1"/>
</dbReference>
<dbReference type="AlphaFoldDB" id="A0ABD5ML02"/>
<keyword evidence="4 6" id="KW-0378">Hydrolase</keyword>
<dbReference type="Gene3D" id="1.20.120.710">
    <property type="entry name" value="Haloacid dehalogenase hydrolase-like domain"/>
    <property type="match status" value="1"/>
</dbReference>
<dbReference type="PANTHER" id="PTHR46470">
    <property type="entry name" value="N-ACYLNEURAMINATE-9-PHOSPHATASE"/>
    <property type="match status" value="1"/>
</dbReference>
<evidence type="ECO:0000256" key="5">
    <source>
        <dbReference type="ARBA" id="ARBA00022842"/>
    </source>
</evidence>
<dbReference type="PANTHER" id="PTHR46470:SF2">
    <property type="entry name" value="GLYCERALDEHYDE 3-PHOSPHATE PHOSPHATASE"/>
    <property type="match status" value="1"/>
</dbReference>
<dbReference type="Proteomes" id="UP001589595">
    <property type="component" value="Unassembled WGS sequence"/>
</dbReference>
<dbReference type="NCBIfam" id="TIGR01549">
    <property type="entry name" value="HAD-SF-IA-v1"/>
    <property type="match status" value="1"/>
</dbReference>
<dbReference type="InterPro" id="IPR036412">
    <property type="entry name" value="HAD-like_sf"/>
</dbReference>
<protein>
    <submittedName>
        <fullName evidence="6">HAD family hydrolase</fullName>
        <ecNumber evidence="6">3.1.3.-</ecNumber>
    </submittedName>
</protein>
<accession>A0ABD5ML02</accession>
<dbReference type="PRINTS" id="PR00413">
    <property type="entry name" value="HADHALOGNASE"/>
</dbReference>
<evidence type="ECO:0000256" key="4">
    <source>
        <dbReference type="ARBA" id="ARBA00022801"/>
    </source>
</evidence>
<dbReference type="GO" id="GO:0046872">
    <property type="term" value="F:metal ion binding"/>
    <property type="evidence" value="ECO:0007669"/>
    <property type="project" value="UniProtKB-KW"/>
</dbReference>
<evidence type="ECO:0000313" key="6">
    <source>
        <dbReference type="EMBL" id="MFB9824509.1"/>
    </source>
</evidence>
<evidence type="ECO:0000313" key="7">
    <source>
        <dbReference type="Proteomes" id="UP001589595"/>
    </source>
</evidence>
<keyword evidence="3" id="KW-0479">Metal-binding</keyword>
<comment type="similarity">
    <text evidence="2">Belongs to the HAD-like hydrolase superfamily.</text>
</comment>
<evidence type="ECO:0000256" key="2">
    <source>
        <dbReference type="ARBA" id="ARBA00007958"/>
    </source>
</evidence>
<dbReference type="EC" id="3.1.3.-" evidence="6"/>
<reference evidence="6" key="1">
    <citation type="submission" date="2024-09" db="EMBL/GenBank/DDBJ databases">
        <authorList>
            <person name="Sun Q."/>
        </authorList>
    </citation>
    <scope>NUCLEOTIDE SEQUENCE [LARGE SCALE GENOMIC DNA]</scope>
    <source>
        <strain evidence="6">JCM 31273</strain>
    </source>
</reference>